<dbReference type="InterPro" id="IPR011639">
    <property type="entry name" value="MethylTrfase_TaqI-like_dom"/>
</dbReference>
<gene>
    <name evidence="7" type="ordered locus">Clocl_2925</name>
</gene>
<dbReference type="Pfam" id="PF07669">
    <property type="entry name" value="Eco57I"/>
    <property type="match status" value="1"/>
</dbReference>
<dbReference type="EC" id="2.1.1.72" evidence="1"/>
<comment type="catalytic activity">
    <reaction evidence="5">
        <text>a 2'-deoxyadenosine in DNA + S-adenosyl-L-methionine = an N(6)-methyl-2'-deoxyadenosine in DNA + S-adenosyl-L-homocysteine + H(+)</text>
        <dbReference type="Rhea" id="RHEA:15197"/>
        <dbReference type="Rhea" id="RHEA-COMP:12418"/>
        <dbReference type="Rhea" id="RHEA-COMP:12419"/>
        <dbReference type="ChEBI" id="CHEBI:15378"/>
        <dbReference type="ChEBI" id="CHEBI:57856"/>
        <dbReference type="ChEBI" id="CHEBI:59789"/>
        <dbReference type="ChEBI" id="CHEBI:90615"/>
        <dbReference type="ChEBI" id="CHEBI:90616"/>
        <dbReference type="EC" id="2.1.1.72"/>
    </reaction>
</comment>
<dbReference type="KEGG" id="ccl:Clocl_2925"/>
<reference evidence="8" key="1">
    <citation type="submission" date="2011-12" db="EMBL/GenBank/DDBJ databases">
        <title>Complete sequence of Clostridium clariflavum DSM 19732.</title>
        <authorList>
            <consortium name="US DOE Joint Genome Institute"/>
            <person name="Lucas S."/>
            <person name="Han J."/>
            <person name="Lapidus A."/>
            <person name="Cheng J.-F."/>
            <person name="Goodwin L."/>
            <person name="Pitluck S."/>
            <person name="Peters L."/>
            <person name="Teshima H."/>
            <person name="Detter J.C."/>
            <person name="Han C."/>
            <person name="Tapia R."/>
            <person name="Land M."/>
            <person name="Hauser L."/>
            <person name="Kyrpides N."/>
            <person name="Ivanova N."/>
            <person name="Pagani I."/>
            <person name="Kitzmiller T."/>
            <person name="Lynd L."/>
            <person name="Izquierdo J."/>
            <person name="Woyke T."/>
        </authorList>
    </citation>
    <scope>NUCLEOTIDE SEQUENCE [LARGE SCALE GENOMIC DNA]</scope>
    <source>
        <strain evidence="8">DSM 19732 / NBRC 101661 / EBR45</strain>
    </source>
</reference>
<dbReference type="InterPro" id="IPR050953">
    <property type="entry name" value="N4_N6_ade-DNA_methylase"/>
</dbReference>
<dbReference type="GO" id="GO:0032259">
    <property type="term" value="P:methylation"/>
    <property type="evidence" value="ECO:0007669"/>
    <property type="project" value="UniProtKB-KW"/>
</dbReference>
<dbReference type="eggNOG" id="COG1002">
    <property type="taxonomic scope" value="Bacteria"/>
</dbReference>
<evidence type="ECO:0000256" key="4">
    <source>
        <dbReference type="ARBA" id="ARBA00022691"/>
    </source>
</evidence>
<name>G8LTH7_ACECE</name>
<dbReference type="EMBL" id="CP003065">
    <property type="protein sequence ID" value="AEV69472.1"/>
    <property type="molecule type" value="Genomic_DNA"/>
</dbReference>
<protein>
    <recommendedName>
        <fullName evidence="1">site-specific DNA-methyltransferase (adenine-specific)</fullName>
        <ecNumber evidence="1">2.1.1.72</ecNumber>
    </recommendedName>
</protein>
<evidence type="ECO:0000256" key="1">
    <source>
        <dbReference type="ARBA" id="ARBA00011900"/>
    </source>
</evidence>
<dbReference type="SUPFAM" id="SSF53335">
    <property type="entry name" value="S-adenosyl-L-methionine-dependent methyltransferases"/>
    <property type="match status" value="1"/>
</dbReference>
<dbReference type="GO" id="GO:0009007">
    <property type="term" value="F:site-specific DNA-methyltransferase (adenine-specific) activity"/>
    <property type="evidence" value="ECO:0007669"/>
    <property type="project" value="UniProtKB-EC"/>
</dbReference>
<keyword evidence="7" id="KW-0378">Hydrolase</keyword>
<proteinExistence type="predicted"/>
<sequence>MDKVVIKKFAVWARKKLIEDIKQKAYELGITEKEIKLPGFATSDTAIIGDRSLSKKEIEQRKSLVSRIEEKGYNNVIEEVAYTWFNRFIALRFMEVNNYLPTGVRILSSVEPGKKEPDIIKEALNIDLDLDRELVYKLQDENDTESLYRYLLIKQCNALNKIFPGLFEKIEDYSEILLPSNLLAEGSVIRRLVEDISEEDFKEQVEVIGWMYQYYISEKKDEVFEGLKKNKKITKENLPAATQLFTPDWIVKYMLENSLGRLWLEGHPDEELKSKWKYYLEEAEQEPEVQKQLEEIWAKSKNIRPEDIKVLDPAVGSGHILVYAFDLLYDIYRNAGYSERDIPKLILENNLYGLDIDDRAVQLAYFAVMMKARSKSRRIFKEKVKVNICAIQESNGFPKEAIDYLVNTGETEIEKRLLREDVEYLINVFHDAKEYGSLLEVKPVDFDAIESRLEEIKKGEVQDLVEYQYRNIILEKIPPLVKQARIMSQKYDAVCTNPPYLGRRGMNSKLAKFVEDSYTTGRNDLFAVFIKICLNYSKNYVSMITQHSWMFLSGFEELRKEILNLTVIKNMLHLGTRTFEEIGGEVVQSVSFTISKIKVRGYNGLYIRLCDYMSSEEKRRNLFNRNNYYTVNSDEFFKIEGAPIAYWASPKVKNIFSDSIKLGDIAYPRKGNSTSDNDRFLRLWFEVDIDKVNFNAKKIIKEETIVRRWFPYNKGGGYRKWYGNNYYLIDWKNDAEEIRKIPTAVIANYHYFMKPGLTWSTVSTGKFSIRIFGYGFIFDNGGCCLFTDEEDRLYYLALLNSNIFDYLLGLLNPTVNYQSGEIAKFPVVFAKSEDAGNRINSLAEDNIQIARIDWDSFETSWDFKRHPLLAHKGDSSTVQQAFNNWAAFAEEQFNRLKANEEELNRIFIEIYGLQDELSPEVEDRDITVRKAERVRDIKSFISYAVGCMFGRYSIDAEGLIYASGEFKDKWKNEDGKWKVRRIVKDDEGKVIEDLWVDAAFIPDMDNIIPVTDDEYFEDDIVKRFIEFLKVTFGEETLEENLDYIADTVGKKADETSRQAIRRYFLREFYKDHVQVYQKRPIYWLFDSGKENGFKALIYMHRYDEFTVARVRTDYLHKLQKSYEAEIKRLDIIIDSDASQREKAGARKKKEKILKQMEECRLYDQVIAHAANQRIEIDLDAGIKVNYARFQGIEIPRGNDRKALKTDLLAKI</sequence>
<dbReference type="InterPro" id="IPR047939">
    <property type="entry name" value="BREX_1_PglX"/>
</dbReference>
<keyword evidence="3" id="KW-0808">Transferase</keyword>
<dbReference type="GO" id="GO:0004519">
    <property type="term" value="F:endonuclease activity"/>
    <property type="evidence" value="ECO:0007669"/>
    <property type="project" value="UniProtKB-KW"/>
</dbReference>
<accession>G8LTH7</accession>
<dbReference type="HOGENOM" id="CLU_007510_1_0_9"/>
<keyword evidence="2" id="KW-0489">Methyltransferase</keyword>
<evidence type="ECO:0000313" key="7">
    <source>
        <dbReference type="EMBL" id="AEV69472.1"/>
    </source>
</evidence>
<evidence type="ECO:0000256" key="5">
    <source>
        <dbReference type="ARBA" id="ARBA00047942"/>
    </source>
</evidence>
<reference evidence="7 8" key="2">
    <citation type="journal article" date="2012" name="Stand. Genomic Sci.">
        <title>Complete Genome Sequence of Clostridium clariflavum DSM 19732.</title>
        <authorList>
            <person name="Izquierdo J.A."/>
            <person name="Goodwin L."/>
            <person name="Davenport K.W."/>
            <person name="Teshima H."/>
            <person name="Bruce D."/>
            <person name="Detter C."/>
            <person name="Tapia R."/>
            <person name="Han S."/>
            <person name="Land M."/>
            <person name="Hauser L."/>
            <person name="Jeffries C.D."/>
            <person name="Han J."/>
            <person name="Pitluck S."/>
            <person name="Nolan M."/>
            <person name="Chen A."/>
            <person name="Huntemann M."/>
            <person name="Mavromatis K."/>
            <person name="Mikhailova N."/>
            <person name="Liolios K."/>
            <person name="Woyke T."/>
            <person name="Lynd L.R."/>
        </authorList>
    </citation>
    <scope>NUCLEOTIDE SEQUENCE [LARGE SCALE GENOMIC DNA]</scope>
    <source>
        <strain evidence="8">DSM 19732 / NBRC 101661 / EBR45</strain>
    </source>
</reference>
<keyword evidence="7" id="KW-0540">Nuclease</keyword>
<dbReference type="InterPro" id="IPR029063">
    <property type="entry name" value="SAM-dependent_MTases_sf"/>
</dbReference>
<evidence type="ECO:0000256" key="2">
    <source>
        <dbReference type="ARBA" id="ARBA00022603"/>
    </source>
</evidence>
<dbReference type="PANTHER" id="PTHR33841:SF1">
    <property type="entry name" value="DNA METHYLTRANSFERASE A"/>
    <property type="match status" value="1"/>
</dbReference>
<dbReference type="Proteomes" id="UP000005435">
    <property type="component" value="Chromosome"/>
</dbReference>
<dbReference type="PANTHER" id="PTHR33841">
    <property type="entry name" value="DNA METHYLTRANSFERASE YEEA-RELATED"/>
    <property type="match status" value="1"/>
</dbReference>
<organism evidence="7 8">
    <name type="scientific">Acetivibrio clariflavus (strain DSM 19732 / NBRC 101661 / EBR45)</name>
    <name type="common">Clostridium clariflavum</name>
    <dbReference type="NCBI Taxonomy" id="720554"/>
    <lineage>
        <taxon>Bacteria</taxon>
        <taxon>Bacillati</taxon>
        <taxon>Bacillota</taxon>
        <taxon>Clostridia</taxon>
        <taxon>Eubacteriales</taxon>
        <taxon>Oscillospiraceae</taxon>
        <taxon>Acetivibrio</taxon>
    </lineage>
</organism>
<dbReference type="AlphaFoldDB" id="G8LTH7"/>
<dbReference type="PRINTS" id="PR00507">
    <property type="entry name" value="N12N6MTFRASE"/>
</dbReference>
<dbReference type="NCBIfam" id="NF033452">
    <property type="entry name" value="BREX_1_MTaseX"/>
    <property type="match status" value="1"/>
</dbReference>
<dbReference type="OrthoDB" id="32195at2"/>
<dbReference type="REBASE" id="45491">
    <property type="entry name" value="Ccl19732ORF2925P"/>
</dbReference>
<evidence type="ECO:0000313" key="8">
    <source>
        <dbReference type="Proteomes" id="UP000005435"/>
    </source>
</evidence>
<keyword evidence="7" id="KW-0255">Endonuclease</keyword>
<dbReference type="STRING" id="720554.Clocl_2925"/>
<keyword evidence="8" id="KW-1185">Reference proteome</keyword>
<evidence type="ECO:0000259" key="6">
    <source>
        <dbReference type="Pfam" id="PF07669"/>
    </source>
</evidence>
<dbReference type="Gene3D" id="3.40.50.150">
    <property type="entry name" value="Vaccinia Virus protein VP39"/>
    <property type="match status" value="1"/>
</dbReference>
<dbReference type="RefSeq" id="WP_014256021.1">
    <property type="nucleotide sequence ID" value="NC_016627.1"/>
</dbReference>
<dbReference type="GO" id="GO:0006304">
    <property type="term" value="P:DNA modification"/>
    <property type="evidence" value="ECO:0007669"/>
    <property type="project" value="InterPro"/>
</dbReference>
<feature type="domain" description="Type II methyltransferase M.TaqI-like" evidence="6">
    <location>
        <begin position="349"/>
        <end position="575"/>
    </location>
</feature>
<dbReference type="eggNOG" id="COG0827">
    <property type="taxonomic scope" value="Bacteria"/>
</dbReference>
<evidence type="ECO:0000256" key="3">
    <source>
        <dbReference type="ARBA" id="ARBA00022679"/>
    </source>
</evidence>
<keyword evidence="4" id="KW-0949">S-adenosyl-L-methionine</keyword>